<feature type="domain" description="4-oxalocrotonate tautomerase-like" evidence="3">
    <location>
        <begin position="2"/>
        <end position="53"/>
    </location>
</feature>
<name>A0A0S4TW83_RALSL</name>
<dbReference type="InterPro" id="IPR017284">
    <property type="entry name" value="Tautomerase_PptA"/>
</dbReference>
<keyword evidence="1 4" id="KW-0413">Isomerase</keyword>
<evidence type="ECO:0000259" key="3">
    <source>
        <dbReference type="Pfam" id="PF01361"/>
    </source>
</evidence>
<evidence type="ECO:0000256" key="1">
    <source>
        <dbReference type="ARBA" id="ARBA00023235"/>
    </source>
</evidence>
<dbReference type="EC" id="5.3.2.-" evidence="4"/>
<dbReference type="InterPro" id="IPR014347">
    <property type="entry name" value="Tautomerase/MIF_sf"/>
</dbReference>
<evidence type="ECO:0000256" key="2">
    <source>
        <dbReference type="PIRSR" id="PIRSR037799-1"/>
    </source>
</evidence>
<dbReference type="SUPFAM" id="SSF55331">
    <property type="entry name" value="Tautomerase/MIF"/>
    <property type="match status" value="1"/>
</dbReference>
<dbReference type="EMBL" id="LN899819">
    <property type="protein sequence ID" value="CUV14295.1"/>
    <property type="molecule type" value="Genomic_DNA"/>
</dbReference>
<gene>
    <name evidence="4" type="ORF">RUN39_v1_750080</name>
</gene>
<reference evidence="4" key="1">
    <citation type="submission" date="2015-10" db="EMBL/GenBank/DDBJ databases">
        <authorList>
            <person name="Gilbert D.G."/>
        </authorList>
    </citation>
    <scope>NUCLEOTIDE SEQUENCE</scope>
    <source>
        <strain evidence="4">Phyl III-seqv23</strain>
    </source>
</reference>
<dbReference type="Pfam" id="PF01361">
    <property type="entry name" value="Tautomerase"/>
    <property type="match status" value="1"/>
</dbReference>
<accession>A0A0S4TW83</accession>
<organism evidence="4">
    <name type="scientific">Ralstonia solanacearum</name>
    <name type="common">Pseudomonas solanacearum</name>
    <dbReference type="NCBI Taxonomy" id="305"/>
    <lineage>
        <taxon>Bacteria</taxon>
        <taxon>Pseudomonadati</taxon>
        <taxon>Pseudomonadota</taxon>
        <taxon>Betaproteobacteria</taxon>
        <taxon>Burkholderiales</taxon>
        <taxon>Burkholderiaceae</taxon>
        <taxon>Ralstonia</taxon>
        <taxon>Ralstonia solanacearum species complex</taxon>
    </lineage>
</organism>
<dbReference type="AlphaFoldDB" id="A0A0S4TW83"/>
<sequence length="76" mass="8577">MPHVVVKMFPGPSEDKKRALADRITEALIESIGSANESVSVAIQEVPSTRWMADVYRPDIEPNMSKLYKRPGYKPF</sequence>
<dbReference type="PATRIC" id="fig|305.106.peg.1051"/>
<feature type="active site" description="Proton acceptor; via imino nitrogen" evidence="2">
    <location>
        <position position="2"/>
    </location>
</feature>
<proteinExistence type="predicted"/>
<dbReference type="Gene3D" id="3.30.429.10">
    <property type="entry name" value="Macrophage Migration Inhibitory Factor"/>
    <property type="match status" value="1"/>
</dbReference>
<dbReference type="InterPro" id="IPR004370">
    <property type="entry name" value="4-OT-like_dom"/>
</dbReference>
<dbReference type="GO" id="GO:0005737">
    <property type="term" value="C:cytoplasm"/>
    <property type="evidence" value="ECO:0007669"/>
    <property type="project" value="InterPro"/>
</dbReference>
<dbReference type="PIRSF" id="PIRSF037799">
    <property type="entry name" value="Tautomer_YdcE_prd"/>
    <property type="match status" value="1"/>
</dbReference>
<evidence type="ECO:0000313" key="4">
    <source>
        <dbReference type="EMBL" id="CUV14295.1"/>
    </source>
</evidence>
<dbReference type="GO" id="GO:0016862">
    <property type="term" value="F:intramolecular oxidoreductase activity, interconverting keto- and enol-groups"/>
    <property type="evidence" value="ECO:0007669"/>
    <property type="project" value="InterPro"/>
</dbReference>
<protein>
    <submittedName>
        <fullName evidence="4">Putative tautomerase XF_1725</fullName>
        <ecNumber evidence="4">5.3.2.-</ecNumber>
    </submittedName>
</protein>